<sequence>MADIDGARRRTKRVSAALAAAVTAGSMLASCAPGSGAGGASDTPEPAEVSTELTTEDVTLTIADETGFPLTDELTAEFTRQHPNITFDINRDTFQNLTANAPRLLASDNPPDLIRLPTIGETVKDGLLADLDPYYEAYGWDAWPDAQLEPLRMSEDGVRGSGSLYQLGLGYSVTGVYMNLELAAELGIDGPPQTMAELEEDLATAEAAGVLPIVAGDKDGVVNFVVQAAMNQYADQDEFLSWMYNEPGARYDTDGNVQGAELIQEWADAGYFPEDINSLDYFAFVSRFTEGGGLFTFNGNWEAATYQKALGEDVSFFLVPPLKEGDGHVAMGAANSFSVAAKSPHKDEIVYFLDWVHTDEEARQIVLDVSGASAGGDPDLPLPDAEPGSLAEAALEMSAQIGRENGQVDFMANTTAGIYSGSIIPESQLLVTGRITGEEFVQRVQAFYEKEVGE</sequence>
<keyword evidence="2" id="KW-0732">Signal</keyword>
<evidence type="ECO:0000313" key="4">
    <source>
        <dbReference type="Proteomes" id="UP000727056"/>
    </source>
</evidence>
<evidence type="ECO:0000256" key="1">
    <source>
        <dbReference type="SAM" id="MobiDB-lite"/>
    </source>
</evidence>
<feature type="region of interest" description="Disordered" evidence="1">
    <location>
        <begin position="33"/>
        <end position="52"/>
    </location>
</feature>
<gene>
    <name evidence="3" type="ORF">HCN52_06840</name>
</gene>
<protein>
    <submittedName>
        <fullName evidence="3">Extracellular solute-binding protein</fullName>
    </submittedName>
</protein>
<dbReference type="Gene3D" id="3.40.190.10">
    <property type="entry name" value="Periplasmic binding protein-like II"/>
    <property type="match status" value="2"/>
</dbReference>
<dbReference type="EMBL" id="JAAVJC010000033">
    <property type="protein sequence ID" value="NJQ14664.1"/>
    <property type="molecule type" value="Genomic_DNA"/>
</dbReference>
<keyword evidence="4" id="KW-1185">Reference proteome</keyword>
<dbReference type="PANTHER" id="PTHR43649:SF14">
    <property type="entry name" value="BLR3389 PROTEIN"/>
    <property type="match status" value="1"/>
</dbReference>
<feature type="signal peptide" evidence="2">
    <location>
        <begin position="1"/>
        <end position="29"/>
    </location>
</feature>
<reference evidence="3 4" key="1">
    <citation type="submission" date="2020-03" db="EMBL/GenBank/DDBJ databases">
        <title>Draft genome of Streptomyces sp. ventii, isolated from the Axial Seamount in the Pacific Ocean, and resequencing of the two type strains Streptomyces lonarensis strain NCL 716 and Streptomyces bohaiensis strain 11A07.</title>
        <authorList>
            <person name="Loughran R.M."/>
            <person name="Pfannmuller K.M."/>
            <person name="Wasson B.J."/>
            <person name="Deadmond M.C."/>
            <person name="Paddock B.E."/>
            <person name="Koyack M.J."/>
            <person name="Gallegos D.A."/>
            <person name="Mitchell E.A."/>
            <person name="Ushijima B."/>
            <person name="Saw J.H."/>
            <person name="Mcphail K.L."/>
            <person name="Videau P."/>
        </authorList>
    </citation>
    <scope>NUCLEOTIDE SEQUENCE [LARGE SCALE GENOMIC DNA]</scope>
    <source>
        <strain evidence="3 4">11A07</strain>
    </source>
</reference>
<feature type="chain" id="PRO_5046521726" evidence="2">
    <location>
        <begin position="30"/>
        <end position="454"/>
    </location>
</feature>
<comment type="caution">
    <text evidence="3">The sequence shown here is derived from an EMBL/GenBank/DDBJ whole genome shotgun (WGS) entry which is preliminary data.</text>
</comment>
<evidence type="ECO:0000256" key="2">
    <source>
        <dbReference type="SAM" id="SignalP"/>
    </source>
</evidence>
<dbReference type="RefSeq" id="WP_168087452.1">
    <property type="nucleotide sequence ID" value="NZ_BHZH01000343.1"/>
</dbReference>
<name>A0ABX1CBZ6_9ACTN</name>
<proteinExistence type="predicted"/>
<accession>A0ABX1CBZ6</accession>
<dbReference type="Proteomes" id="UP000727056">
    <property type="component" value="Unassembled WGS sequence"/>
</dbReference>
<dbReference type="SUPFAM" id="SSF53850">
    <property type="entry name" value="Periplasmic binding protein-like II"/>
    <property type="match status" value="1"/>
</dbReference>
<dbReference type="InterPro" id="IPR050490">
    <property type="entry name" value="Bact_solute-bd_prot1"/>
</dbReference>
<dbReference type="PANTHER" id="PTHR43649">
    <property type="entry name" value="ARABINOSE-BINDING PROTEIN-RELATED"/>
    <property type="match status" value="1"/>
</dbReference>
<evidence type="ECO:0000313" key="3">
    <source>
        <dbReference type="EMBL" id="NJQ14664.1"/>
    </source>
</evidence>
<dbReference type="InterPro" id="IPR006059">
    <property type="entry name" value="SBP"/>
</dbReference>
<dbReference type="Pfam" id="PF01547">
    <property type="entry name" value="SBP_bac_1"/>
    <property type="match status" value="1"/>
</dbReference>
<organism evidence="3 4">
    <name type="scientific">Streptomyces bohaiensis</name>
    <dbReference type="NCBI Taxonomy" id="1431344"/>
    <lineage>
        <taxon>Bacteria</taxon>
        <taxon>Bacillati</taxon>
        <taxon>Actinomycetota</taxon>
        <taxon>Actinomycetes</taxon>
        <taxon>Kitasatosporales</taxon>
        <taxon>Streptomycetaceae</taxon>
        <taxon>Streptomyces</taxon>
    </lineage>
</organism>